<dbReference type="KEGG" id="cvr:CHLNCDRAFT_145146"/>
<keyword evidence="1" id="KW-0812">Transmembrane</keyword>
<dbReference type="RefSeq" id="XP_005848574.1">
    <property type="nucleotide sequence ID" value="XM_005848512.1"/>
</dbReference>
<dbReference type="EMBL" id="GL433842">
    <property type="protein sequence ID" value="EFN56472.1"/>
    <property type="molecule type" value="Genomic_DNA"/>
</dbReference>
<reference evidence="2 3" key="1">
    <citation type="journal article" date="2010" name="Plant Cell">
        <title>The Chlorella variabilis NC64A genome reveals adaptation to photosymbiosis, coevolution with viruses, and cryptic sex.</title>
        <authorList>
            <person name="Blanc G."/>
            <person name="Duncan G."/>
            <person name="Agarkova I."/>
            <person name="Borodovsky M."/>
            <person name="Gurnon J."/>
            <person name="Kuo A."/>
            <person name="Lindquist E."/>
            <person name="Lucas S."/>
            <person name="Pangilinan J."/>
            <person name="Polle J."/>
            <person name="Salamov A."/>
            <person name="Terry A."/>
            <person name="Yamada T."/>
            <person name="Dunigan D.D."/>
            <person name="Grigoriev I.V."/>
            <person name="Claverie J.M."/>
            <person name="Van Etten J.L."/>
        </authorList>
    </citation>
    <scope>NUCLEOTIDE SEQUENCE [LARGE SCALE GENOMIC DNA]</scope>
    <source>
        <strain evidence="2 3">NC64A</strain>
    </source>
</reference>
<dbReference type="OrthoDB" id="564736at2759"/>
<accession>E1ZCP7</accession>
<dbReference type="PANTHER" id="PTHR48050">
    <property type="entry name" value="STEROL 3-BETA-GLUCOSYLTRANSFERASE"/>
    <property type="match status" value="1"/>
</dbReference>
<dbReference type="InParanoid" id="E1ZCP7"/>
<name>E1ZCP7_CHLVA</name>
<keyword evidence="1" id="KW-1133">Transmembrane helix</keyword>
<keyword evidence="1" id="KW-0472">Membrane</keyword>
<organism evidence="3">
    <name type="scientific">Chlorella variabilis</name>
    <name type="common">Green alga</name>
    <dbReference type="NCBI Taxonomy" id="554065"/>
    <lineage>
        <taxon>Eukaryota</taxon>
        <taxon>Viridiplantae</taxon>
        <taxon>Chlorophyta</taxon>
        <taxon>core chlorophytes</taxon>
        <taxon>Trebouxiophyceae</taxon>
        <taxon>Chlorellales</taxon>
        <taxon>Chlorellaceae</taxon>
        <taxon>Chlorella clade</taxon>
        <taxon>Chlorella</taxon>
    </lineage>
</organism>
<evidence type="ECO:0000313" key="3">
    <source>
        <dbReference type="Proteomes" id="UP000008141"/>
    </source>
</evidence>
<sequence>MPKSRSNEDLGRSNQQPQQLLASIRKQFGGNRRPQLDERNWATLKEQALKKAADLQQKASQSAKEGVEGARLVVADLARGDAKQAGTRVGAAVERAGDSAFLMGISRLMICMYFINTVYDRYGSYQFTQQPEVLERAKRWPQHYPVISFPYLSVGMLLPCAVLAALGIKVLFCAWFMVAWEVFDSLNLLMMLLFSGVKPNELVVKRLAMMGCTALVLAHSMKEQRVQISSYAGLLLSGNSRKRQPSRAKSLVLLLGRLLMALLFIYLERVIARDFILVNHLPHSQLPPTDAAAVDTAVREGQQRDELIAACEAALGRTVQRPSGPAVCAEACSTRALILFNVFALEGFHIAEALGVPCLAASPCLVPYAMPAAFERRFRQANPSLYQALKAADEHRQQPVAGANSSAANIGSTGIAGSVGWAEVRHWLWPLFTERWGAWRHHRLGLPAVPYSDCPPGVPLPPAPALLYGVSESVVPRPGFWPSTVHMRLAASVRGLQLPA</sequence>
<dbReference type="InterPro" id="IPR050426">
    <property type="entry name" value="Glycosyltransferase_28"/>
</dbReference>
<feature type="transmembrane region" description="Helical" evidence="1">
    <location>
        <begin position="146"/>
        <end position="168"/>
    </location>
</feature>
<protein>
    <submittedName>
        <fullName evidence="2">Uncharacterized protein</fullName>
    </submittedName>
</protein>
<dbReference type="STRING" id="554065.E1ZCP7"/>
<evidence type="ECO:0000313" key="2">
    <source>
        <dbReference type="EMBL" id="EFN56472.1"/>
    </source>
</evidence>
<feature type="transmembrane region" description="Helical" evidence="1">
    <location>
        <begin position="174"/>
        <end position="197"/>
    </location>
</feature>
<dbReference type="Gene3D" id="3.40.50.2000">
    <property type="entry name" value="Glycogen Phosphorylase B"/>
    <property type="match status" value="1"/>
</dbReference>
<proteinExistence type="predicted"/>
<dbReference type="eggNOG" id="ENOG502S7VI">
    <property type="taxonomic scope" value="Eukaryota"/>
</dbReference>
<dbReference type="GeneID" id="17355590"/>
<dbReference type="Proteomes" id="UP000008141">
    <property type="component" value="Unassembled WGS sequence"/>
</dbReference>
<feature type="transmembrane region" description="Helical" evidence="1">
    <location>
        <begin position="250"/>
        <end position="267"/>
    </location>
</feature>
<keyword evidence="3" id="KW-1185">Reference proteome</keyword>
<dbReference type="PANTHER" id="PTHR48050:SF11">
    <property type="entry name" value="GLYCOSYLTRANSFERASE"/>
    <property type="match status" value="1"/>
</dbReference>
<dbReference type="AlphaFoldDB" id="E1ZCP7"/>
<evidence type="ECO:0000256" key="1">
    <source>
        <dbReference type="SAM" id="Phobius"/>
    </source>
</evidence>
<gene>
    <name evidence="2" type="ORF">CHLNCDRAFT_145146</name>
</gene>